<feature type="transmembrane region" description="Helical" evidence="2">
    <location>
        <begin position="546"/>
        <end position="566"/>
    </location>
</feature>
<keyword evidence="3" id="KW-0732">Signal</keyword>
<keyword evidence="2" id="KW-0472">Membrane</keyword>
<feature type="chain" id="PRO_5046578793" description="Envelope protein" evidence="3">
    <location>
        <begin position="23"/>
        <end position="637"/>
    </location>
</feature>
<dbReference type="EMBL" id="JBEUOH010000012">
    <property type="protein sequence ID" value="KAL0880577.1"/>
    <property type="molecule type" value="Genomic_DNA"/>
</dbReference>
<evidence type="ECO:0000313" key="5">
    <source>
        <dbReference type="Proteomes" id="UP001549920"/>
    </source>
</evidence>
<evidence type="ECO:0000256" key="1">
    <source>
        <dbReference type="SAM" id="MobiDB-lite"/>
    </source>
</evidence>
<sequence>MSCNFLSFVLTMFMLLWTPISGSYHVTSLQNNNNMFYFDQISTMYLVRDEWKLIVYYNLLPYRQGNILFNKYIDHLDTICLNSKIKAQCDVILSQLRHGYAEYDYYNTMLLNQQLAPTSRQRRGLINGIGSIAHSLFGVLDEDFAEQYKKDIDLLQTNQQHLAALWKNQTSVVEAEYNLLKRAETTMDKQHKIFNQHLNSLEKAANELKSGIQSVANLNDFAMSSIIATNILNHLRYLQDTLLETITNIFHGNFNIHLLKPEQLLRELSIISGHLTKDLSLPIDNLQNNLAKIYHLLKIKARVTYEYVIFEIKIPLVSRDHYDIYKTIPISRETNESMVTLIPIATHIAMNIQKDVYLPLSDYDFQRCISLDDDTHLCYLQSPIYQLQNDQSLCVKSPNTQICKTNTDSCKQAWTQLHKVNTYLFSCCGQCHIRIICGNMIVSERLSKTGVITLDEDCVLKGDSFTIVSYKQFSNRIDVQPDFVTHTIPPINNIINVSMPNTSFESNFSSVSGLEKDLQRIGDQINQLKDQQPDISQISYHDVHHYVAIYACIGVAVSGVIAWGCCRARRRRADRRAAARSDVGAVYTSGVQCVSVKSEPQRASVSASVSESVSEVKNSARIDKATSPKPRHQFVNH</sequence>
<organism evidence="4 5">
    <name type="scientific">Loxostege sticticalis</name>
    <name type="common">Beet webworm moth</name>
    <dbReference type="NCBI Taxonomy" id="481309"/>
    <lineage>
        <taxon>Eukaryota</taxon>
        <taxon>Metazoa</taxon>
        <taxon>Ecdysozoa</taxon>
        <taxon>Arthropoda</taxon>
        <taxon>Hexapoda</taxon>
        <taxon>Insecta</taxon>
        <taxon>Pterygota</taxon>
        <taxon>Neoptera</taxon>
        <taxon>Endopterygota</taxon>
        <taxon>Lepidoptera</taxon>
        <taxon>Glossata</taxon>
        <taxon>Ditrysia</taxon>
        <taxon>Pyraloidea</taxon>
        <taxon>Crambidae</taxon>
        <taxon>Pyraustinae</taxon>
        <taxon>Loxostege</taxon>
    </lineage>
</organism>
<evidence type="ECO:0000256" key="3">
    <source>
        <dbReference type="SAM" id="SignalP"/>
    </source>
</evidence>
<name>A0ABR3HVK8_LOXSC</name>
<dbReference type="Proteomes" id="UP001549920">
    <property type="component" value="Unassembled WGS sequence"/>
</dbReference>
<accession>A0ABR3HVK8</accession>
<dbReference type="InterPro" id="IPR022048">
    <property type="entry name" value="Envelope_fusion-like"/>
</dbReference>
<dbReference type="Pfam" id="PF12259">
    <property type="entry name" value="Baculo_F"/>
    <property type="match status" value="1"/>
</dbReference>
<keyword evidence="2" id="KW-1133">Transmembrane helix</keyword>
<evidence type="ECO:0008006" key="6">
    <source>
        <dbReference type="Google" id="ProtNLM"/>
    </source>
</evidence>
<gene>
    <name evidence="4" type="ORF">ABMA27_001808</name>
</gene>
<feature type="region of interest" description="Disordered" evidence="1">
    <location>
        <begin position="607"/>
        <end position="637"/>
    </location>
</feature>
<protein>
    <recommendedName>
        <fullName evidence="6">Envelope protein</fullName>
    </recommendedName>
</protein>
<evidence type="ECO:0000256" key="2">
    <source>
        <dbReference type="SAM" id="Phobius"/>
    </source>
</evidence>
<reference evidence="4 5" key="1">
    <citation type="submission" date="2024-06" db="EMBL/GenBank/DDBJ databases">
        <title>A chromosome-level genome assembly of beet webworm, Loxostege sticticalis.</title>
        <authorList>
            <person name="Zhang Y."/>
        </authorList>
    </citation>
    <scope>NUCLEOTIDE SEQUENCE [LARGE SCALE GENOMIC DNA]</scope>
    <source>
        <strain evidence="4">AQ026</strain>
        <tissue evidence="4">Whole body</tissue>
    </source>
</reference>
<comment type="caution">
    <text evidence="4">The sequence shown here is derived from an EMBL/GenBank/DDBJ whole genome shotgun (WGS) entry which is preliminary data.</text>
</comment>
<feature type="compositionally biased region" description="Low complexity" evidence="1">
    <location>
        <begin position="607"/>
        <end position="616"/>
    </location>
</feature>
<feature type="signal peptide" evidence="3">
    <location>
        <begin position="1"/>
        <end position="22"/>
    </location>
</feature>
<evidence type="ECO:0000313" key="4">
    <source>
        <dbReference type="EMBL" id="KAL0880577.1"/>
    </source>
</evidence>
<keyword evidence="5" id="KW-1185">Reference proteome</keyword>
<keyword evidence="2" id="KW-0812">Transmembrane</keyword>
<proteinExistence type="predicted"/>